<feature type="domain" description="Rhodanese" evidence="1">
    <location>
        <begin position="53"/>
        <end position="143"/>
    </location>
</feature>
<dbReference type="RefSeq" id="WP_083364695.1">
    <property type="nucleotide sequence ID" value="NZ_LT629742.1"/>
</dbReference>
<dbReference type="AlphaFoldDB" id="A0A1H1XZ96"/>
<dbReference type="InterPro" id="IPR001763">
    <property type="entry name" value="Rhodanese-like_dom"/>
</dbReference>
<dbReference type="SMART" id="SM00450">
    <property type="entry name" value="RHOD"/>
    <property type="match status" value="1"/>
</dbReference>
<keyword evidence="2" id="KW-0808">Transferase</keyword>
<gene>
    <name evidence="2" type="ORF">SAMN04489834_2931</name>
</gene>
<dbReference type="EMBL" id="LT629742">
    <property type="protein sequence ID" value="SDT14547.1"/>
    <property type="molecule type" value="Genomic_DNA"/>
</dbReference>
<dbReference type="OrthoDB" id="9802991at2"/>
<dbReference type="GO" id="GO:0016740">
    <property type="term" value="F:transferase activity"/>
    <property type="evidence" value="ECO:0007669"/>
    <property type="project" value="UniProtKB-KW"/>
</dbReference>
<dbReference type="PANTHER" id="PTHR43031:SF1">
    <property type="entry name" value="PYRIDINE NUCLEOTIDE-DISULPHIDE OXIDOREDUCTASE"/>
    <property type="match status" value="1"/>
</dbReference>
<sequence>MTASQPTASSVSPVAPIFGAEPAASPTETIAHLRAKLAFETDASDVWAELEAGAQSFVLVDTRSDAAWAQGRAAGAVHLPTARIAGGAAALLPAGTNVVVYCWSPGCNGSTKAALALALQGYAVREMIGGFEYWAREGYPVETDAGTAAGPVDPLVGPVSAGTGAAGIRCDC</sequence>
<dbReference type="STRING" id="412690.SAMN04489834_2931"/>
<dbReference type="InterPro" id="IPR036873">
    <property type="entry name" value="Rhodanese-like_dom_sf"/>
</dbReference>
<accession>A0A1H1XZ96</accession>
<evidence type="ECO:0000313" key="2">
    <source>
        <dbReference type="EMBL" id="SDT14547.1"/>
    </source>
</evidence>
<name>A0A1H1XZ96_9MICO</name>
<dbReference type="SUPFAM" id="SSF52821">
    <property type="entry name" value="Rhodanese/Cell cycle control phosphatase"/>
    <property type="match status" value="1"/>
</dbReference>
<keyword evidence="3" id="KW-1185">Reference proteome</keyword>
<organism evidence="2 3">
    <name type="scientific">Microterricola viridarii</name>
    <dbReference type="NCBI Taxonomy" id="412690"/>
    <lineage>
        <taxon>Bacteria</taxon>
        <taxon>Bacillati</taxon>
        <taxon>Actinomycetota</taxon>
        <taxon>Actinomycetes</taxon>
        <taxon>Micrococcales</taxon>
        <taxon>Microbacteriaceae</taxon>
        <taxon>Microterricola</taxon>
    </lineage>
</organism>
<evidence type="ECO:0000313" key="3">
    <source>
        <dbReference type="Proteomes" id="UP000181956"/>
    </source>
</evidence>
<evidence type="ECO:0000259" key="1">
    <source>
        <dbReference type="PROSITE" id="PS50206"/>
    </source>
</evidence>
<dbReference type="Pfam" id="PF00581">
    <property type="entry name" value="Rhodanese"/>
    <property type="match status" value="1"/>
</dbReference>
<dbReference type="PROSITE" id="PS50206">
    <property type="entry name" value="RHODANESE_3"/>
    <property type="match status" value="1"/>
</dbReference>
<dbReference type="PANTHER" id="PTHR43031">
    <property type="entry name" value="FAD-DEPENDENT OXIDOREDUCTASE"/>
    <property type="match status" value="1"/>
</dbReference>
<dbReference type="Gene3D" id="3.40.250.10">
    <property type="entry name" value="Rhodanese-like domain"/>
    <property type="match status" value="1"/>
</dbReference>
<dbReference type="InterPro" id="IPR050229">
    <property type="entry name" value="GlpE_sulfurtransferase"/>
</dbReference>
<proteinExistence type="predicted"/>
<protein>
    <submittedName>
        <fullName evidence="2">Rhodanese-related sulfurtransferase</fullName>
    </submittedName>
</protein>
<dbReference type="Proteomes" id="UP000181956">
    <property type="component" value="Chromosome I"/>
</dbReference>
<reference evidence="3" key="1">
    <citation type="submission" date="2016-10" db="EMBL/GenBank/DDBJ databases">
        <authorList>
            <person name="Varghese N."/>
            <person name="Submissions S."/>
        </authorList>
    </citation>
    <scope>NUCLEOTIDE SEQUENCE [LARGE SCALE GENOMIC DNA]</scope>
    <source>
        <strain evidence="3">DSM 21772</strain>
    </source>
</reference>